<gene>
    <name evidence="2" type="ORF">HMPREF9336_02725</name>
</gene>
<protein>
    <recommendedName>
        <fullName evidence="1">ATPase BadF/BadG/BcrA/BcrD type domain-containing protein</fullName>
    </recommendedName>
</protein>
<dbReference type="eggNOG" id="COG2971">
    <property type="taxonomic scope" value="Bacteria"/>
</dbReference>
<dbReference type="EMBL" id="ACZI02000002">
    <property type="protein sequence ID" value="EFV12434.1"/>
    <property type="molecule type" value="Genomic_DNA"/>
</dbReference>
<sequence length="300" mass="31563">MSGMGIAVGIDIGGSKTHVIAARDGEVVLDCTTGSANLQSVSQELVCQRLDEIFARLDTGAVRSICVGAAGADSERQIGLLKAMLRERAPGAKVSAAHDTELLLPAAGKDTGIALLSGTGSVAFGVAPGGQSARAGGWGYLLGDEGSGFWIFREAVRHTLRADDRGEGHDELSRQLLRHCGCASAIELLDHAYAQQERRAWAKRAELVLALAEQGEPSAARIRERAALALLELAQTVRNRLGQEPIAGTLEVVLAGGLLTYTSSFQNEVRAKLLDAGFAEVSVLDKPPAHGALILAERNR</sequence>
<dbReference type="HOGENOM" id="CLU_016274_1_1_11"/>
<dbReference type="InterPro" id="IPR052519">
    <property type="entry name" value="Euk-type_GlcNAc_Kinase"/>
</dbReference>
<dbReference type="CDD" id="cd24007">
    <property type="entry name" value="ASKHA_NBD_eukNAGK-like"/>
    <property type="match status" value="1"/>
</dbReference>
<dbReference type="OrthoDB" id="8701357at2"/>
<dbReference type="Pfam" id="PF01869">
    <property type="entry name" value="BcrAD_BadFG"/>
    <property type="match status" value="1"/>
</dbReference>
<dbReference type="SUPFAM" id="SSF53067">
    <property type="entry name" value="Actin-like ATPase domain"/>
    <property type="match status" value="2"/>
</dbReference>
<dbReference type="InterPro" id="IPR043129">
    <property type="entry name" value="ATPase_NBD"/>
</dbReference>
<feature type="domain" description="ATPase BadF/BadG/BcrA/BcrD type" evidence="1">
    <location>
        <begin position="8"/>
        <end position="294"/>
    </location>
</feature>
<dbReference type="STRING" id="679197.HMPREF9336_02725"/>
<proteinExistence type="predicted"/>
<keyword evidence="3" id="KW-1185">Reference proteome</keyword>
<evidence type="ECO:0000313" key="2">
    <source>
        <dbReference type="EMBL" id="EFV12434.1"/>
    </source>
</evidence>
<accession>E5XTA3</accession>
<dbReference type="Gene3D" id="3.30.420.40">
    <property type="match status" value="2"/>
</dbReference>
<evidence type="ECO:0000313" key="3">
    <source>
        <dbReference type="Proteomes" id="UP000004816"/>
    </source>
</evidence>
<comment type="caution">
    <text evidence="2">The sequence shown here is derived from an EMBL/GenBank/DDBJ whole genome shotgun (WGS) entry which is preliminary data.</text>
</comment>
<organism evidence="2 3">
    <name type="scientific">Segniliparus rugosus (strain ATCC BAA-974 / DSM 45345 / CCUG 50838 / CIP 108380 / JCM 13579 / CDC 945)</name>
    <dbReference type="NCBI Taxonomy" id="679197"/>
    <lineage>
        <taxon>Bacteria</taxon>
        <taxon>Bacillati</taxon>
        <taxon>Actinomycetota</taxon>
        <taxon>Actinomycetes</taxon>
        <taxon>Mycobacteriales</taxon>
        <taxon>Segniliparaceae</taxon>
        <taxon>Segniliparus</taxon>
    </lineage>
</organism>
<dbReference type="InterPro" id="IPR002731">
    <property type="entry name" value="ATPase_BadF"/>
</dbReference>
<reference evidence="2 3" key="1">
    <citation type="journal article" date="2011" name="Stand. Genomic Sci.">
        <title>High quality draft genome sequence of Segniliparus rugosus CDC 945(T)= (ATCC BAA-974(T)).</title>
        <authorList>
            <person name="Earl A.M."/>
            <person name="Desjardins C.A."/>
            <person name="Fitzgerald M.G."/>
            <person name="Arachchi H.M."/>
            <person name="Zeng Q."/>
            <person name="Mehta T."/>
            <person name="Griggs A."/>
            <person name="Birren B.W."/>
            <person name="Toney N.C."/>
            <person name="Carr J."/>
            <person name="Posey J."/>
            <person name="Butler W.R."/>
        </authorList>
    </citation>
    <scope>NUCLEOTIDE SEQUENCE [LARGE SCALE GENOMIC DNA]</scope>
    <source>
        <strain evidence="3">ATCC BAA-974 / DSM 45345 / CCUG 50838 / CIP 108380 / JCM 13579 / CDC 945</strain>
    </source>
</reference>
<dbReference type="PANTHER" id="PTHR43190">
    <property type="entry name" value="N-ACETYL-D-GLUCOSAMINE KINASE"/>
    <property type="match status" value="1"/>
</dbReference>
<dbReference type="AlphaFoldDB" id="E5XTA3"/>
<evidence type="ECO:0000259" key="1">
    <source>
        <dbReference type="Pfam" id="PF01869"/>
    </source>
</evidence>
<name>E5XTA3_SEGRC</name>
<dbReference type="Proteomes" id="UP000004816">
    <property type="component" value="Unassembled WGS sequence"/>
</dbReference>
<dbReference type="PANTHER" id="PTHR43190:SF3">
    <property type="entry name" value="N-ACETYL-D-GLUCOSAMINE KINASE"/>
    <property type="match status" value="1"/>
</dbReference>